<reference evidence="1" key="1">
    <citation type="submission" date="2023-08" db="EMBL/GenBank/DDBJ databases">
        <title>Reference Genome Resource for the Citrus Pathogen Phytophthora citrophthora.</title>
        <authorList>
            <person name="Moller H."/>
            <person name="Coetzee B."/>
            <person name="Rose L.J."/>
            <person name="Van Niekerk J.M."/>
        </authorList>
    </citation>
    <scope>NUCLEOTIDE SEQUENCE</scope>
    <source>
        <strain evidence="1">STE-U-9442</strain>
    </source>
</reference>
<name>A0AAD9G541_9STRA</name>
<dbReference type="Proteomes" id="UP001259832">
    <property type="component" value="Unassembled WGS sequence"/>
</dbReference>
<protein>
    <submittedName>
        <fullName evidence="1">Uncharacterized protein</fullName>
    </submittedName>
</protein>
<dbReference type="AlphaFoldDB" id="A0AAD9G541"/>
<organism evidence="1 2">
    <name type="scientific">Phytophthora citrophthora</name>
    <dbReference type="NCBI Taxonomy" id="4793"/>
    <lineage>
        <taxon>Eukaryota</taxon>
        <taxon>Sar</taxon>
        <taxon>Stramenopiles</taxon>
        <taxon>Oomycota</taxon>
        <taxon>Peronosporomycetes</taxon>
        <taxon>Peronosporales</taxon>
        <taxon>Peronosporaceae</taxon>
        <taxon>Phytophthora</taxon>
    </lineage>
</organism>
<evidence type="ECO:0000313" key="1">
    <source>
        <dbReference type="EMBL" id="KAK1931707.1"/>
    </source>
</evidence>
<dbReference type="EMBL" id="JASMQC010000032">
    <property type="protein sequence ID" value="KAK1931707.1"/>
    <property type="molecule type" value="Genomic_DNA"/>
</dbReference>
<proteinExistence type="predicted"/>
<keyword evidence="2" id="KW-1185">Reference proteome</keyword>
<sequence>MSLMKLVRLSPWGMMVRNSYVPGTTTGFLYTALFGRTGAGIAPHGQADFKYPSAPKLAAPLGHEGGEAIDITKTGLRFSGMFGKPFEV</sequence>
<evidence type="ECO:0000313" key="2">
    <source>
        <dbReference type="Proteomes" id="UP001259832"/>
    </source>
</evidence>
<comment type="caution">
    <text evidence="1">The sequence shown here is derived from an EMBL/GenBank/DDBJ whole genome shotgun (WGS) entry which is preliminary data.</text>
</comment>
<gene>
    <name evidence="1" type="ORF">P3T76_012639</name>
</gene>
<accession>A0AAD9G541</accession>